<evidence type="ECO:0000256" key="1">
    <source>
        <dbReference type="ARBA" id="ARBA00022468"/>
    </source>
</evidence>
<keyword evidence="5" id="KW-1185">Reference proteome</keyword>
<feature type="region of interest" description="Disordered" evidence="2">
    <location>
        <begin position="736"/>
        <end position="758"/>
    </location>
</feature>
<organism evidence="4 5">
    <name type="scientific">Paragonimus heterotremus</name>
    <dbReference type="NCBI Taxonomy" id="100268"/>
    <lineage>
        <taxon>Eukaryota</taxon>
        <taxon>Metazoa</taxon>
        <taxon>Spiralia</taxon>
        <taxon>Lophotrochozoa</taxon>
        <taxon>Platyhelminthes</taxon>
        <taxon>Trematoda</taxon>
        <taxon>Digenea</taxon>
        <taxon>Plagiorchiida</taxon>
        <taxon>Troglotremata</taxon>
        <taxon>Troglotrematidae</taxon>
        <taxon>Paragonimus</taxon>
    </lineage>
</organism>
<dbReference type="PANTHER" id="PTHR14963:SF7">
    <property type="entry name" value="RHO GTPASE-ACTIVATING PROTEIN 19"/>
    <property type="match status" value="1"/>
</dbReference>
<evidence type="ECO:0000256" key="2">
    <source>
        <dbReference type="SAM" id="MobiDB-lite"/>
    </source>
</evidence>
<dbReference type="PROSITE" id="PS50238">
    <property type="entry name" value="RHOGAP"/>
    <property type="match status" value="1"/>
</dbReference>
<dbReference type="GO" id="GO:0005737">
    <property type="term" value="C:cytoplasm"/>
    <property type="evidence" value="ECO:0007669"/>
    <property type="project" value="TreeGrafter"/>
</dbReference>
<comment type="caution">
    <text evidence="4">The sequence shown here is derived from an EMBL/GenBank/DDBJ whole genome shotgun (WGS) entry which is preliminary data.</text>
</comment>
<dbReference type="PANTHER" id="PTHR14963">
    <property type="entry name" value="RHO GTPASE ACTIVATING PROTEIN 18,19-RELATED"/>
    <property type="match status" value="1"/>
</dbReference>
<gene>
    <name evidence="4" type="ORF">PHET_01086</name>
</gene>
<evidence type="ECO:0000313" key="5">
    <source>
        <dbReference type="Proteomes" id="UP000748531"/>
    </source>
</evidence>
<evidence type="ECO:0000313" key="4">
    <source>
        <dbReference type="EMBL" id="KAF5405454.1"/>
    </source>
</evidence>
<sequence length="913" mass="101699">MPLQVIPADHVPQTHSECRVACVEPSELEMTLEQYATWIADAEPESSQFKRFRETWPSRFFELCRVHLAVLIDLPLEFLDDAKEAFACCSGSHSVDAGSERSAHGSVRWPLVPWPRLRCAPHAQTPSCFYDVESAKPCAVRTNRGASDVAIRVCANDVLARNILTLMDALDTKTRLSTEGIFRKTGNVIRQRTVRQRILSDKSLNVDALLEYHEPRPWKPPGRAYATGHSRKCIQSQLSPQIPLSPQINVHDLASGLKGVLYDLPEPLLTHRLLPLFVQVAGLTNGRIDDRGNRTYLRPIEEKIAAAKQLKALRLLCLLLPQSHSVLLRRLLMLLTHTLEHSAVNRMTADSLGTLFVPLLLSPSKVHPRDLHTHYNSLAKLATVMISHGVEGLWQVPKSFSQDVTRNLYILETNLSCYDPRHNRSESADTPRLKFHEHAPQTQLMRTQSSDSGLGWTDAGSQSNSDVESALFLTPTLITRPAELPDLVTSINFAVRSHLDNVDSPDCGETEYAVAELYATVQSLPDNDPRKRRLIQRFNATNGGLIPIELQTSLDTVRKTVQSNAPKFALNVHPRNRSPTPSANNFIRANTGSCAVKAAKTIRSSLRRRLALRSNVSVSTNFKSPSGRPLLELDIEQESNITPIASQILKTVSPSTELLTFRSMNLAEMETSPVFETHLTRFDSEDSFQMPQITAPSMSTNARISMVSSTSISSSKAGDLFFCCPLVEALTSPFRKRTTPSNHLRTPDTTSSTTTNTPVSRVLRNGIKRIRCLSPLTTAYPVEQLPPSCDAERTTEPSTSSTYASTNRDLYYPISMLDSTWRMEADAQADKKVKVSTNSTNSVALWKSSLQTSLLSFGYRTLAHTTGMTKSVHSTTQLRRIQTMPLQKRPISCLNEENLRPSESLVTFHTTFI</sequence>
<name>A0A8J4TIC0_9TREM</name>
<dbReference type="AlphaFoldDB" id="A0A8J4TIC0"/>
<feature type="compositionally biased region" description="Polar residues" evidence="2">
    <location>
        <begin position="440"/>
        <end position="452"/>
    </location>
</feature>
<dbReference type="InterPro" id="IPR000198">
    <property type="entry name" value="RhoGAP_dom"/>
</dbReference>
<dbReference type="OrthoDB" id="10061772at2759"/>
<dbReference type="Pfam" id="PF00620">
    <property type="entry name" value="RhoGAP"/>
    <property type="match status" value="1"/>
</dbReference>
<evidence type="ECO:0000259" key="3">
    <source>
        <dbReference type="PROSITE" id="PS50238"/>
    </source>
</evidence>
<feature type="domain" description="Rho-GAP" evidence="3">
    <location>
        <begin position="144"/>
        <end position="393"/>
    </location>
</feature>
<dbReference type="SMART" id="SM00324">
    <property type="entry name" value="RhoGAP"/>
    <property type="match status" value="1"/>
</dbReference>
<dbReference type="InterPro" id="IPR008936">
    <property type="entry name" value="Rho_GTPase_activation_prot"/>
</dbReference>
<dbReference type="GO" id="GO:0051056">
    <property type="term" value="P:regulation of small GTPase mediated signal transduction"/>
    <property type="evidence" value="ECO:0007669"/>
    <property type="project" value="TreeGrafter"/>
</dbReference>
<proteinExistence type="predicted"/>
<dbReference type="SUPFAM" id="SSF48350">
    <property type="entry name" value="GTPase activation domain, GAP"/>
    <property type="match status" value="1"/>
</dbReference>
<dbReference type="EMBL" id="LUCH01000323">
    <property type="protein sequence ID" value="KAF5405454.1"/>
    <property type="molecule type" value="Genomic_DNA"/>
</dbReference>
<protein>
    <submittedName>
        <fullName evidence="4">Rho GTPase-activating protein 19</fullName>
    </submittedName>
</protein>
<keyword evidence="1" id="KW-0343">GTPase activation</keyword>
<accession>A0A8J4TIC0</accession>
<dbReference type="Proteomes" id="UP000748531">
    <property type="component" value="Unassembled WGS sequence"/>
</dbReference>
<reference evidence="4" key="1">
    <citation type="submission" date="2019-05" db="EMBL/GenBank/DDBJ databases">
        <title>Annotation for the trematode Paragonimus heterotremus.</title>
        <authorList>
            <person name="Choi Y.-J."/>
        </authorList>
    </citation>
    <scope>NUCLEOTIDE SEQUENCE</scope>
    <source>
        <strain evidence="4">LC</strain>
    </source>
</reference>
<dbReference type="Gene3D" id="1.10.555.10">
    <property type="entry name" value="Rho GTPase activation protein"/>
    <property type="match status" value="1"/>
</dbReference>
<dbReference type="GO" id="GO:0007165">
    <property type="term" value="P:signal transduction"/>
    <property type="evidence" value="ECO:0007669"/>
    <property type="project" value="InterPro"/>
</dbReference>
<feature type="region of interest" description="Disordered" evidence="2">
    <location>
        <begin position="420"/>
        <end position="461"/>
    </location>
</feature>
<feature type="compositionally biased region" description="Basic and acidic residues" evidence="2">
    <location>
        <begin position="420"/>
        <end position="439"/>
    </location>
</feature>
<feature type="compositionally biased region" description="Low complexity" evidence="2">
    <location>
        <begin position="747"/>
        <end position="758"/>
    </location>
</feature>
<dbReference type="GO" id="GO:0005096">
    <property type="term" value="F:GTPase activator activity"/>
    <property type="evidence" value="ECO:0007669"/>
    <property type="project" value="UniProtKB-KW"/>
</dbReference>